<dbReference type="Proteomes" id="UP000620550">
    <property type="component" value="Unassembled WGS sequence"/>
</dbReference>
<evidence type="ECO:0000256" key="1">
    <source>
        <dbReference type="SAM" id="Phobius"/>
    </source>
</evidence>
<accession>A0ABQ3HS36</accession>
<name>A0ABQ3HS36_9SPHI</name>
<feature type="transmembrane region" description="Helical" evidence="1">
    <location>
        <begin position="102"/>
        <end position="120"/>
    </location>
</feature>
<sequence>MDALDRQLKNPWTDLLTLFVLLLLCTIGIQFFLLVAAWAFGKDLVDLMRTVSENTGEVNYFSYLVLASGSLGTFLLPAYFFYQRRTDVNFLTKDSLTGWRAYGGPVLFLFALAPIMNLIGEWNMQMALPDSLGGVEEWMRRQEDNMAQLTSQIVMTKRWDRLLLNIIVIGFLPAICEEFFFRGALQNIFKRIVKSEVAAIWLVGFIFSLIHFQFYGFFPRLLLGVIFGYAVLWTKNIWTAVLAHFVNNTTVVLLAFYFAQQGKGYDALMEVDTYPIIMYLGSFVFSAMIGFVFYQYIKKELYGKRLDKNSDLFK</sequence>
<reference evidence="4" key="1">
    <citation type="journal article" date="2019" name="Int. J. Syst. Evol. Microbiol.">
        <title>The Global Catalogue of Microorganisms (GCM) 10K type strain sequencing project: providing services to taxonomists for standard genome sequencing and annotation.</title>
        <authorList>
            <consortium name="The Broad Institute Genomics Platform"/>
            <consortium name="The Broad Institute Genome Sequencing Center for Infectious Disease"/>
            <person name="Wu L."/>
            <person name="Ma J."/>
        </authorList>
    </citation>
    <scope>NUCLEOTIDE SEQUENCE [LARGE SCALE GENOMIC DNA]</scope>
    <source>
        <strain evidence="4">CGMCC 1.12966</strain>
    </source>
</reference>
<gene>
    <name evidence="3" type="ORF">GCM10017764_10530</name>
</gene>
<feature type="domain" description="CAAX prenyl protease 2/Lysostaphin resistance protein A-like" evidence="2">
    <location>
        <begin position="162"/>
        <end position="249"/>
    </location>
</feature>
<evidence type="ECO:0000259" key="2">
    <source>
        <dbReference type="Pfam" id="PF02517"/>
    </source>
</evidence>
<feature type="transmembrane region" description="Helical" evidence="1">
    <location>
        <begin position="276"/>
        <end position="297"/>
    </location>
</feature>
<dbReference type="InterPro" id="IPR003675">
    <property type="entry name" value="Rce1/LyrA-like_dom"/>
</dbReference>
<dbReference type="PANTHER" id="PTHR43592">
    <property type="entry name" value="CAAX AMINO TERMINAL PROTEASE"/>
    <property type="match status" value="1"/>
</dbReference>
<protein>
    <recommendedName>
        <fullName evidence="2">CAAX prenyl protease 2/Lysostaphin resistance protein A-like domain-containing protein</fullName>
    </recommendedName>
</protein>
<dbReference type="PANTHER" id="PTHR43592:SF15">
    <property type="entry name" value="CAAX AMINO TERMINAL PROTEASE FAMILY PROTEIN"/>
    <property type="match status" value="1"/>
</dbReference>
<feature type="transmembrane region" description="Helical" evidence="1">
    <location>
        <begin position="162"/>
        <end position="181"/>
    </location>
</feature>
<feature type="transmembrane region" description="Helical" evidence="1">
    <location>
        <begin position="193"/>
        <end position="211"/>
    </location>
</feature>
<dbReference type="Pfam" id="PF02517">
    <property type="entry name" value="Rce1-like"/>
    <property type="match status" value="1"/>
</dbReference>
<dbReference type="EMBL" id="BNAF01000003">
    <property type="protein sequence ID" value="GHE29511.1"/>
    <property type="molecule type" value="Genomic_DNA"/>
</dbReference>
<keyword evidence="1" id="KW-0472">Membrane</keyword>
<keyword evidence="1" id="KW-0812">Transmembrane</keyword>
<comment type="caution">
    <text evidence="3">The sequence shown here is derived from an EMBL/GenBank/DDBJ whole genome shotgun (WGS) entry which is preliminary data.</text>
</comment>
<keyword evidence="4" id="KW-1185">Reference proteome</keyword>
<proteinExistence type="predicted"/>
<feature type="transmembrane region" description="Helical" evidence="1">
    <location>
        <begin position="60"/>
        <end position="82"/>
    </location>
</feature>
<feature type="transmembrane region" description="Helical" evidence="1">
    <location>
        <begin position="12"/>
        <end position="40"/>
    </location>
</feature>
<organism evidence="3 4">
    <name type="scientific">Sphingobacterium griseoflavum</name>
    <dbReference type="NCBI Taxonomy" id="1474952"/>
    <lineage>
        <taxon>Bacteria</taxon>
        <taxon>Pseudomonadati</taxon>
        <taxon>Bacteroidota</taxon>
        <taxon>Sphingobacteriia</taxon>
        <taxon>Sphingobacteriales</taxon>
        <taxon>Sphingobacteriaceae</taxon>
        <taxon>Sphingobacterium</taxon>
    </lineage>
</organism>
<evidence type="ECO:0000313" key="3">
    <source>
        <dbReference type="EMBL" id="GHE29511.1"/>
    </source>
</evidence>
<keyword evidence="1" id="KW-1133">Transmembrane helix</keyword>
<dbReference type="RefSeq" id="WP_189625572.1">
    <property type="nucleotide sequence ID" value="NZ_BNAF01000003.1"/>
</dbReference>
<feature type="transmembrane region" description="Helical" evidence="1">
    <location>
        <begin position="241"/>
        <end position="260"/>
    </location>
</feature>
<evidence type="ECO:0000313" key="4">
    <source>
        <dbReference type="Proteomes" id="UP000620550"/>
    </source>
</evidence>